<feature type="domain" description="MADS-box" evidence="6">
    <location>
        <begin position="1"/>
        <end position="61"/>
    </location>
</feature>
<dbReference type="InterPro" id="IPR002100">
    <property type="entry name" value="TF_MADSbox"/>
</dbReference>
<dbReference type="GO" id="GO:0000977">
    <property type="term" value="F:RNA polymerase II transcription regulatory region sequence-specific DNA binding"/>
    <property type="evidence" value="ECO:0007669"/>
    <property type="project" value="InterPro"/>
</dbReference>
<dbReference type="GO" id="GO:0046983">
    <property type="term" value="F:protein dimerization activity"/>
    <property type="evidence" value="ECO:0007669"/>
    <property type="project" value="InterPro"/>
</dbReference>
<keyword evidence="5" id="KW-0539">Nucleus</keyword>
<dbReference type="PROSITE" id="PS00350">
    <property type="entry name" value="MADS_BOX_1"/>
    <property type="match status" value="1"/>
</dbReference>
<comment type="subcellular location">
    <subcellularLocation>
        <location evidence="1">Nucleus</location>
    </subcellularLocation>
</comment>
<organism evidence="8">
    <name type="scientific">Selenicereus monacanthus</name>
    <dbReference type="NCBI Taxonomy" id="1195128"/>
    <lineage>
        <taxon>Eukaryota</taxon>
        <taxon>Viridiplantae</taxon>
        <taxon>Streptophyta</taxon>
        <taxon>Embryophyta</taxon>
        <taxon>Tracheophyta</taxon>
        <taxon>Spermatophyta</taxon>
        <taxon>Magnoliopsida</taxon>
        <taxon>eudicotyledons</taxon>
        <taxon>Gunneridae</taxon>
        <taxon>Pentapetalae</taxon>
        <taxon>Caryophyllales</taxon>
        <taxon>Cactineae</taxon>
        <taxon>Cactaceae</taxon>
        <taxon>Cactoideae</taxon>
        <taxon>Hylocereeae</taxon>
        <taxon>Selenicereus</taxon>
    </lineage>
</organism>
<name>A0A977SP85_9CARY</name>
<dbReference type="Gene3D" id="3.40.1810.10">
    <property type="entry name" value="Transcription factor, MADS-box"/>
    <property type="match status" value="1"/>
</dbReference>
<dbReference type="EMBL" id="MZ375537">
    <property type="protein sequence ID" value="UXN77257.1"/>
    <property type="molecule type" value="mRNA"/>
</dbReference>
<dbReference type="PROSITE" id="PS51297">
    <property type="entry name" value="K_BOX"/>
    <property type="match status" value="1"/>
</dbReference>
<evidence type="ECO:0000259" key="7">
    <source>
        <dbReference type="PROSITE" id="PS51297"/>
    </source>
</evidence>
<evidence type="ECO:0000256" key="5">
    <source>
        <dbReference type="ARBA" id="ARBA00023242"/>
    </source>
</evidence>
<evidence type="ECO:0000256" key="4">
    <source>
        <dbReference type="ARBA" id="ARBA00023163"/>
    </source>
</evidence>
<evidence type="ECO:0000256" key="2">
    <source>
        <dbReference type="ARBA" id="ARBA00023015"/>
    </source>
</evidence>
<dbReference type="Pfam" id="PF01486">
    <property type="entry name" value="K-box"/>
    <property type="match status" value="1"/>
</dbReference>
<evidence type="ECO:0000259" key="6">
    <source>
        <dbReference type="PROSITE" id="PS50066"/>
    </source>
</evidence>
<dbReference type="InterPro" id="IPR002487">
    <property type="entry name" value="TF_Kbox"/>
</dbReference>
<dbReference type="GO" id="GO:0003700">
    <property type="term" value="F:DNA-binding transcription factor activity"/>
    <property type="evidence" value="ECO:0007669"/>
    <property type="project" value="InterPro"/>
</dbReference>
<dbReference type="FunFam" id="3.40.1810.10:FF:000003">
    <property type="entry name" value="MADS-box transcription factor MADS-MC"/>
    <property type="match status" value="1"/>
</dbReference>
<proteinExistence type="evidence at transcript level"/>
<dbReference type="AlphaFoldDB" id="A0A977SP85"/>
<accession>A0A977SP85</accession>
<reference evidence="8" key="1">
    <citation type="submission" date="2021-06" db="EMBL/GenBank/DDBJ databases">
        <authorList>
            <person name="Zhijiang W."/>
        </authorList>
    </citation>
    <scope>NUCLEOTIDE SEQUENCE</scope>
</reference>
<dbReference type="InterPro" id="IPR036879">
    <property type="entry name" value="TF_MADSbox_sf"/>
</dbReference>
<evidence type="ECO:0000256" key="3">
    <source>
        <dbReference type="ARBA" id="ARBA00023125"/>
    </source>
</evidence>
<feature type="domain" description="K-box" evidence="7">
    <location>
        <begin position="88"/>
        <end position="141"/>
    </location>
</feature>
<dbReference type="PRINTS" id="PR00404">
    <property type="entry name" value="MADSDOMAIN"/>
</dbReference>
<dbReference type="SUPFAM" id="SSF55455">
    <property type="entry name" value="SRF-like"/>
    <property type="match status" value="1"/>
</dbReference>
<dbReference type="InterPro" id="IPR050142">
    <property type="entry name" value="MADS-box/MEF2_TF"/>
</dbReference>
<dbReference type="SMART" id="SM00432">
    <property type="entry name" value="MADS"/>
    <property type="match status" value="1"/>
</dbReference>
<keyword evidence="4" id="KW-0804">Transcription</keyword>
<dbReference type="PANTHER" id="PTHR48019">
    <property type="entry name" value="SERUM RESPONSE FACTOR HOMOLOG"/>
    <property type="match status" value="1"/>
</dbReference>
<dbReference type="InterPro" id="IPR033896">
    <property type="entry name" value="MEF2-like_N"/>
</dbReference>
<evidence type="ECO:0000313" key="8">
    <source>
        <dbReference type="EMBL" id="UXN77257.1"/>
    </source>
</evidence>
<evidence type="ECO:0000256" key="1">
    <source>
        <dbReference type="ARBA" id="ARBA00004123"/>
    </source>
</evidence>
<dbReference type="PROSITE" id="PS50066">
    <property type="entry name" value="MADS_BOX_2"/>
    <property type="match status" value="1"/>
</dbReference>
<sequence length="141" mass="16579">MGRGRVQLKRIENKINRQVTFSKRKSGLVKKAHEISVLCDAEVALIIFSHRGKLFEYSTDSCMEKILERYESYCYAETQPVSKDPSSQVNWTFDFAKQKAKLEMLQRNQRYYLGQDLEKLSMKELQSLEQQLDTALKHIRI</sequence>
<dbReference type="GO" id="GO:0005634">
    <property type="term" value="C:nucleus"/>
    <property type="evidence" value="ECO:0007669"/>
    <property type="project" value="UniProtKB-SubCell"/>
</dbReference>
<dbReference type="Pfam" id="PF00319">
    <property type="entry name" value="SRF-TF"/>
    <property type="match status" value="1"/>
</dbReference>
<keyword evidence="3" id="KW-0238">DNA-binding</keyword>
<protein>
    <submittedName>
        <fullName evidence="8">Floral homeotic protein APETALA 1</fullName>
    </submittedName>
</protein>
<dbReference type="GO" id="GO:0045944">
    <property type="term" value="P:positive regulation of transcription by RNA polymerase II"/>
    <property type="evidence" value="ECO:0007669"/>
    <property type="project" value="InterPro"/>
</dbReference>
<keyword evidence="2" id="KW-0805">Transcription regulation</keyword>
<dbReference type="CDD" id="cd00265">
    <property type="entry name" value="MADS_MEF2_like"/>
    <property type="match status" value="1"/>
</dbReference>